<evidence type="ECO:0000256" key="1">
    <source>
        <dbReference type="SAM" id="Phobius"/>
    </source>
</evidence>
<keyword evidence="1" id="KW-0812">Transmembrane</keyword>
<proteinExistence type="predicted"/>
<dbReference type="EMBL" id="GBRH01259370">
    <property type="protein sequence ID" value="JAD38525.1"/>
    <property type="molecule type" value="Transcribed_RNA"/>
</dbReference>
<organism evidence="2">
    <name type="scientific">Arundo donax</name>
    <name type="common">Giant reed</name>
    <name type="synonym">Donax arundinaceus</name>
    <dbReference type="NCBI Taxonomy" id="35708"/>
    <lineage>
        <taxon>Eukaryota</taxon>
        <taxon>Viridiplantae</taxon>
        <taxon>Streptophyta</taxon>
        <taxon>Embryophyta</taxon>
        <taxon>Tracheophyta</taxon>
        <taxon>Spermatophyta</taxon>
        <taxon>Magnoliopsida</taxon>
        <taxon>Liliopsida</taxon>
        <taxon>Poales</taxon>
        <taxon>Poaceae</taxon>
        <taxon>PACMAD clade</taxon>
        <taxon>Arundinoideae</taxon>
        <taxon>Arundineae</taxon>
        <taxon>Arundo</taxon>
    </lineage>
</organism>
<reference evidence="2" key="1">
    <citation type="submission" date="2014-09" db="EMBL/GenBank/DDBJ databases">
        <authorList>
            <person name="Magalhaes I.L.F."/>
            <person name="Oliveira U."/>
            <person name="Santos F.R."/>
            <person name="Vidigal T.H.D.A."/>
            <person name="Brescovit A.D."/>
            <person name="Santos A.J."/>
        </authorList>
    </citation>
    <scope>NUCLEOTIDE SEQUENCE</scope>
    <source>
        <tissue evidence="2">Shoot tissue taken approximately 20 cm above the soil surface</tissue>
    </source>
</reference>
<evidence type="ECO:0000313" key="2">
    <source>
        <dbReference type="EMBL" id="JAD38525.1"/>
    </source>
</evidence>
<feature type="transmembrane region" description="Helical" evidence="1">
    <location>
        <begin position="20"/>
        <end position="41"/>
    </location>
</feature>
<name>A0A0A8ZP42_ARUDO</name>
<sequence length="75" mass="8587">MLRGLGCWLECGRCSVSSVWPMFAEAVVHFCVFAVLFSMRWKCHGAFWQRRSSAPELEKKVLPTIVFSLFSLGRC</sequence>
<protein>
    <submittedName>
        <fullName evidence="2">Uncharacterized protein</fullName>
    </submittedName>
</protein>
<keyword evidence="1" id="KW-0472">Membrane</keyword>
<keyword evidence="1" id="KW-1133">Transmembrane helix</keyword>
<dbReference type="AlphaFoldDB" id="A0A0A8ZP42"/>
<accession>A0A0A8ZP42</accession>
<reference evidence="2" key="2">
    <citation type="journal article" date="2015" name="Data Brief">
        <title>Shoot transcriptome of the giant reed, Arundo donax.</title>
        <authorList>
            <person name="Barrero R.A."/>
            <person name="Guerrero F.D."/>
            <person name="Moolhuijzen P."/>
            <person name="Goolsby J.A."/>
            <person name="Tidwell J."/>
            <person name="Bellgard S.E."/>
            <person name="Bellgard M.I."/>
        </authorList>
    </citation>
    <scope>NUCLEOTIDE SEQUENCE</scope>
    <source>
        <tissue evidence="2">Shoot tissue taken approximately 20 cm above the soil surface</tissue>
    </source>
</reference>